<dbReference type="Proteomes" id="UP000313359">
    <property type="component" value="Unassembled WGS sequence"/>
</dbReference>
<feature type="signal peptide" evidence="7">
    <location>
        <begin position="1"/>
        <end position="18"/>
    </location>
</feature>
<keyword evidence="3 7" id="KW-0134">Cell wall</keyword>
<dbReference type="InterPro" id="IPR001338">
    <property type="entry name" value="Class_I_Hydrophobin"/>
</dbReference>
<dbReference type="InterPro" id="IPR019778">
    <property type="entry name" value="Class_I_Hydrophobin_CS"/>
</dbReference>
<evidence type="ECO:0000256" key="6">
    <source>
        <dbReference type="ARBA" id="ARBA00023157"/>
    </source>
</evidence>
<dbReference type="CDD" id="cd23507">
    <property type="entry name" value="hydrophobin_I"/>
    <property type="match status" value="1"/>
</dbReference>
<evidence type="ECO:0000256" key="3">
    <source>
        <dbReference type="ARBA" id="ARBA00022512"/>
    </source>
</evidence>
<evidence type="ECO:0000256" key="7">
    <source>
        <dbReference type="RuleBase" id="RU365009"/>
    </source>
</evidence>
<evidence type="ECO:0000256" key="4">
    <source>
        <dbReference type="ARBA" id="ARBA00022525"/>
    </source>
</evidence>
<protein>
    <recommendedName>
        <fullName evidence="7">Hydrophobin</fullName>
    </recommendedName>
</protein>
<organism evidence="8 9">
    <name type="scientific">Lentinus tigrinus ALCF2SS1-6</name>
    <dbReference type="NCBI Taxonomy" id="1328759"/>
    <lineage>
        <taxon>Eukaryota</taxon>
        <taxon>Fungi</taxon>
        <taxon>Dikarya</taxon>
        <taxon>Basidiomycota</taxon>
        <taxon>Agaricomycotina</taxon>
        <taxon>Agaricomycetes</taxon>
        <taxon>Polyporales</taxon>
        <taxon>Polyporaceae</taxon>
        <taxon>Lentinus</taxon>
    </lineage>
</organism>
<dbReference type="SMART" id="SM00075">
    <property type="entry name" value="HYDRO"/>
    <property type="match status" value="1"/>
</dbReference>
<dbReference type="EMBL" id="ML122252">
    <property type="protein sequence ID" value="RPD65519.1"/>
    <property type="molecule type" value="Genomic_DNA"/>
</dbReference>
<reference evidence="8" key="1">
    <citation type="journal article" date="2018" name="Genome Biol. Evol.">
        <title>Genomics and development of Lentinus tigrinus, a white-rot wood-decaying mushroom with dimorphic fruiting bodies.</title>
        <authorList>
            <person name="Wu B."/>
            <person name="Xu Z."/>
            <person name="Knudson A."/>
            <person name="Carlson A."/>
            <person name="Chen N."/>
            <person name="Kovaka S."/>
            <person name="LaButti K."/>
            <person name="Lipzen A."/>
            <person name="Pennachio C."/>
            <person name="Riley R."/>
            <person name="Schakwitz W."/>
            <person name="Umezawa K."/>
            <person name="Ohm R.A."/>
            <person name="Grigoriev I.V."/>
            <person name="Nagy L.G."/>
            <person name="Gibbons J."/>
            <person name="Hibbett D."/>
        </authorList>
    </citation>
    <scope>NUCLEOTIDE SEQUENCE [LARGE SCALE GENOMIC DNA]</scope>
    <source>
        <strain evidence="8">ALCF2SS1-6</strain>
    </source>
</reference>
<evidence type="ECO:0000313" key="8">
    <source>
        <dbReference type="EMBL" id="RPD65519.1"/>
    </source>
</evidence>
<evidence type="ECO:0000256" key="2">
    <source>
        <dbReference type="ARBA" id="ARBA00010446"/>
    </source>
</evidence>
<dbReference type="GO" id="GO:0009277">
    <property type="term" value="C:fungal-type cell wall"/>
    <property type="evidence" value="ECO:0007669"/>
    <property type="project" value="InterPro"/>
</dbReference>
<keyword evidence="5 7" id="KW-0732">Signal</keyword>
<dbReference type="GO" id="GO:0005199">
    <property type="term" value="F:structural constituent of cell wall"/>
    <property type="evidence" value="ECO:0007669"/>
    <property type="project" value="InterPro"/>
</dbReference>
<evidence type="ECO:0000256" key="1">
    <source>
        <dbReference type="ARBA" id="ARBA00004191"/>
    </source>
</evidence>
<comment type="subcellular location">
    <subcellularLocation>
        <location evidence="1 7">Secreted</location>
        <location evidence="1 7">Cell wall</location>
    </subcellularLocation>
</comment>
<feature type="chain" id="PRO_5023144611" description="Hydrophobin" evidence="7">
    <location>
        <begin position="19"/>
        <end position="125"/>
    </location>
</feature>
<sequence length="125" mass="12234">MLAFITFSLLSLVSLAAAIPNNPTVTVTVTATAPGATVTQPADVCSTGSIQCCQSTEKANSAAGSAFLGLLGIVLKDTNVLIGLDCSPITVVGVGSGNSCSASTVCCENNNVGGLISVGCVPVSL</sequence>
<keyword evidence="6 7" id="KW-1015">Disulfide bond</keyword>
<dbReference type="STRING" id="1328759.A0A5C2SR17"/>
<comment type="similarity">
    <text evidence="2 7">Belongs to the fungal hydrophobin family.</text>
</comment>
<dbReference type="OrthoDB" id="4225815at2759"/>
<keyword evidence="9" id="KW-1185">Reference proteome</keyword>
<accession>A0A5C2SR17</accession>
<dbReference type="AlphaFoldDB" id="A0A5C2SR17"/>
<evidence type="ECO:0000256" key="5">
    <source>
        <dbReference type="ARBA" id="ARBA00022729"/>
    </source>
</evidence>
<gene>
    <name evidence="8" type="ORF">L227DRAFT_607006</name>
</gene>
<dbReference type="Pfam" id="PF01185">
    <property type="entry name" value="Hydrophobin"/>
    <property type="match status" value="1"/>
</dbReference>
<evidence type="ECO:0000313" key="9">
    <source>
        <dbReference type="Proteomes" id="UP000313359"/>
    </source>
</evidence>
<dbReference type="PROSITE" id="PS00956">
    <property type="entry name" value="HYDROPHOBIN"/>
    <property type="match status" value="1"/>
</dbReference>
<keyword evidence="4 7" id="KW-0964">Secreted</keyword>
<name>A0A5C2SR17_9APHY</name>
<proteinExistence type="inferred from homology"/>